<dbReference type="PANTHER" id="PTHR43583">
    <property type="entry name" value="2-IMINOACETATE SYNTHASE"/>
    <property type="match status" value="1"/>
</dbReference>
<keyword evidence="11" id="KW-1185">Reference proteome</keyword>
<evidence type="ECO:0000256" key="7">
    <source>
        <dbReference type="ARBA" id="ARBA00034078"/>
    </source>
</evidence>
<evidence type="ECO:0000256" key="2">
    <source>
        <dbReference type="ARBA" id="ARBA00022485"/>
    </source>
</evidence>
<evidence type="ECO:0000259" key="9">
    <source>
        <dbReference type="SMART" id="SM00876"/>
    </source>
</evidence>
<dbReference type="RefSeq" id="WP_049684835.1">
    <property type="nucleotide sequence ID" value="NZ_CP009170.1"/>
</dbReference>
<dbReference type="GO" id="GO:0036355">
    <property type="term" value="F:2-iminoacetate synthase activity"/>
    <property type="evidence" value="ECO:0007669"/>
    <property type="project" value="UniProtKB-EC"/>
</dbReference>
<dbReference type="InterPro" id="IPR013785">
    <property type="entry name" value="Aldolase_TIM"/>
</dbReference>
<dbReference type="Gene3D" id="3.20.20.70">
    <property type="entry name" value="Aldolase class I"/>
    <property type="match status" value="1"/>
</dbReference>
<keyword evidence="4" id="KW-0479">Metal-binding</keyword>
<evidence type="ECO:0000256" key="1">
    <source>
        <dbReference type="ARBA" id="ARBA00001966"/>
    </source>
</evidence>
<keyword evidence="6" id="KW-0411">Iron-sulfur</keyword>
<dbReference type="KEGG" id="tki:TKV_c08370"/>
<feature type="domain" description="Elp3/MiaA/NifB-like radical SAM core" evidence="8">
    <location>
        <begin position="72"/>
        <end position="283"/>
    </location>
</feature>
<organism evidence="10 11">
    <name type="scientific">Thermoanaerobacter kivui</name>
    <name type="common">Acetogenium kivui</name>
    <dbReference type="NCBI Taxonomy" id="2325"/>
    <lineage>
        <taxon>Bacteria</taxon>
        <taxon>Bacillati</taxon>
        <taxon>Bacillota</taxon>
        <taxon>Clostridia</taxon>
        <taxon>Thermoanaerobacterales</taxon>
        <taxon>Thermoanaerobacteraceae</taxon>
        <taxon>Thermoanaerobacter</taxon>
    </lineage>
</organism>
<dbReference type="SMART" id="SM00729">
    <property type="entry name" value="Elp3"/>
    <property type="match status" value="1"/>
</dbReference>
<dbReference type="SUPFAM" id="SSF102114">
    <property type="entry name" value="Radical SAM enzymes"/>
    <property type="match status" value="1"/>
</dbReference>
<gene>
    <name evidence="10" type="primary">thiH2</name>
    <name evidence="10" type="ORF">TKV_c08370</name>
</gene>
<evidence type="ECO:0000256" key="5">
    <source>
        <dbReference type="ARBA" id="ARBA00023004"/>
    </source>
</evidence>
<keyword evidence="2" id="KW-0004">4Fe-4S</keyword>
<dbReference type="InterPro" id="IPR007197">
    <property type="entry name" value="rSAM"/>
</dbReference>
<proteinExistence type="predicted"/>
<dbReference type="GO" id="GO:0005506">
    <property type="term" value="F:iron ion binding"/>
    <property type="evidence" value="ECO:0007669"/>
    <property type="project" value="InterPro"/>
</dbReference>
<evidence type="ECO:0000256" key="4">
    <source>
        <dbReference type="ARBA" id="ARBA00022723"/>
    </source>
</evidence>
<dbReference type="PANTHER" id="PTHR43583:SF1">
    <property type="entry name" value="2-IMINOACETATE SYNTHASE"/>
    <property type="match status" value="1"/>
</dbReference>
<evidence type="ECO:0000256" key="3">
    <source>
        <dbReference type="ARBA" id="ARBA00022691"/>
    </source>
</evidence>
<evidence type="ECO:0000259" key="8">
    <source>
        <dbReference type="SMART" id="SM00729"/>
    </source>
</evidence>
<dbReference type="eggNOG" id="COG0502">
    <property type="taxonomic scope" value="Bacteria"/>
</dbReference>
<dbReference type="InterPro" id="IPR012726">
    <property type="entry name" value="ThiH"/>
</dbReference>
<dbReference type="GO" id="GO:0051539">
    <property type="term" value="F:4 iron, 4 sulfur cluster binding"/>
    <property type="evidence" value="ECO:0007669"/>
    <property type="project" value="UniProtKB-KW"/>
</dbReference>
<evidence type="ECO:0000313" key="10">
    <source>
        <dbReference type="EMBL" id="AIS52019.1"/>
    </source>
</evidence>
<dbReference type="Proteomes" id="UP000029669">
    <property type="component" value="Chromosome"/>
</dbReference>
<dbReference type="NCBIfam" id="TIGR02351">
    <property type="entry name" value="thiH"/>
    <property type="match status" value="1"/>
</dbReference>
<dbReference type="CDD" id="cd01335">
    <property type="entry name" value="Radical_SAM"/>
    <property type="match status" value="1"/>
</dbReference>
<dbReference type="EMBL" id="CP009170">
    <property type="protein sequence ID" value="AIS52019.1"/>
    <property type="molecule type" value="Genomic_DNA"/>
</dbReference>
<dbReference type="OrthoDB" id="9801120at2"/>
<dbReference type="EC" id="4.1.99.19" evidence="10"/>
<dbReference type="SFLD" id="SFLDG01081">
    <property type="entry name" value="cleavage_of_the_Ca-Cb_bond_in"/>
    <property type="match status" value="1"/>
</dbReference>
<feature type="domain" description="Biotin and thiamin synthesis-associated" evidence="9">
    <location>
        <begin position="254"/>
        <end position="358"/>
    </location>
</feature>
<protein>
    <submittedName>
        <fullName evidence="10">2-iminoacetate synthase ThiH</fullName>
        <ecNumber evidence="10">4.1.99.19</ecNumber>
    </submittedName>
</protein>
<dbReference type="AlphaFoldDB" id="A0A097AQA8"/>
<evidence type="ECO:0000313" key="11">
    <source>
        <dbReference type="Proteomes" id="UP000029669"/>
    </source>
</evidence>
<comment type="cofactor">
    <cofactor evidence="7">
        <name>[2Fe-2S] cluster</name>
        <dbReference type="ChEBI" id="CHEBI:190135"/>
    </cofactor>
</comment>
<sequence length="370" mass="42364">MMEYLKEALEVYSQYENYIPSFDEAREILIKEFLDKSDLVKLLNIEDERLIRIMAKKAKKLTEANFGKVIMLFAPLYISNFCQNGCTYCGFSNLKNCPRERLEREQMEIEMKSLKDEGIDSVIILTGEDRVNSDFEYIKSACSVAVDYFSEVSIEVYPLLENEYEELAKIGVVGITIYQETYQKDDYEKLHLFGPKKDYEFRLLTPERALKTGFHEACVGPLLGLSHPEKDAFCAILHAEYLMNKFPKAEISLSFPRFRDANTGFKPSYLVSDKEYIKFLLAARIYLPRVGIVISTRERAALRDALMDICITKMSAGSKTTVGGYATSKDEKLGQFEIDDSRSVSEIVNVIIQKGLRPEFTNWVKGVGKL</sequence>
<dbReference type="SFLD" id="SFLDG01060">
    <property type="entry name" value="BATS_domain_containing"/>
    <property type="match status" value="1"/>
</dbReference>
<name>A0A097AQA8_THEKI</name>
<comment type="cofactor">
    <cofactor evidence="1">
        <name>[4Fe-4S] cluster</name>
        <dbReference type="ChEBI" id="CHEBI:49883"/>
    </cofactor>
</comment>
<dbReference type="SFLD" id="SFLDF00301">
    <property type="entry name" value="2-iminoacetate_synthase_(ThiH)"/>
    <property type="match status" value="1"/>
</dbReference>
<keyword evidence="5" id="KW-0408">Iron</keyword>
<dbReference type="InterPro" id="IPR010722">
    <property type="entry name" value="BATS_dom"/>
</dbReference>
<keyword evidence="10" id="KW-0456">Lyase</keyword>
<dbReference type="Pfam" id="PF06968">
    <property type="entry name" value="BATS"/>
    <property type="match status" value="1"/>
</dbReference>
<dbReference type="STRING" id="2325.TKV_c08370"/>
<dbReference type="SFLD" id="SFLDS00029">
    <property type="entry name" value="Radical_SAM"/>
    <property type="match status" value="1"/>
</dbReference>
<dbReference type="InterPro" id="IPR006638">
    <property type="entry name" value="Elp3/MiaA/NifB-like_rSAM"/>
</dbReference>
<reference evidence="11" key="1">
    <citation type="journal article" date="2015" name="Genome Announc.">
        <title>Whole-Genome Sequences of 80 Environmental and Clinical Isolates of Burkholderia pseudomallei.</title>
        <authorList>
            <person name="Johnson S.L."/>
            <person name="Baker A.L."/>
            <person name="Chain P.S."/>
            <person name="Currie B.J."/>
            <person name="Daligault H.E."/>
            <person name="Davenport K.W."/>
            <person name="Davis C.B."/>
            <person name="Inglis T.J."/>
            <person name="Kaestli M."/>
            <person name="Koren S."/>
            <person name="Mayo M."/>
            <person name="Merritt A.J."/>
            <person name="Price E.P."/>
            <person name="Sarovich D.S."/>
            <person name="Warner J."/>
            <person name="Rosovitz M.J."/>
        </authorList>
    </citation>
    <scope>NUCLEOTIDE SEQUENCE [LARGE SCALE GENOMIC DNA]</scope>
    <source>
        <strain evidence="11">DSM 2030</strain>
    </source>
</reference>
<dbReference type="HOGENOM" id="CLU_046249_1_0_9"/>
<dbReference type="InterPro" id="IPR034428">
    <property type="entry name" value="ThiH/NoCL/HydG-like"/>
</dbReference>
<dbReference type="SMART" id="SM00876">
    <property type="entry name" value="BATS"/>
    <property type="match status" value="1"/>
</dbReference>
<evidence type="ECO:0000256" key="6">
    <source>
        <dbReference type="ARBA" id="ARBA00023014"/>
    </source>
</evidence>
<keyword evidence="3" id="KW-0949">S-adenosyl-L-methionine</keyword>
<dbReference type="InterPro" id="IPR058240">
    <property type="entry name" value="rSAM_sf"/>
</dbReference>
<accession>A0A097AQA8</accession>
<dbReference type="Pfam" id="PF04055">
    <property type="entry name" value="Radical_SAM"/>
    <property type="match status" value="1"/>
</dbReference>